<comment type="caution">
    <text evidence="1">The sequence shown here is derived from an EMBL/GenBank/DDBJ whole genome shotgun (WGS) entry which is preliminary data.</text>
</comment>
<evidence type="ECO:0000313" key="2">
    <source>
        <dbReference type="Proteomes" id="UP001379949"/>
    </source>
</evidence>
<sequence length="62" mass="6893">MSWYKGYKVALFVGTMLALINHGDKIMALSLSAHDWFKVGLTYLVPYGVSTWSAVKAIKSRA</sequence>
<dbReference type="EMBL" id="JBAKAR010000021">
    <property type="protein sequence ID" value="MEL0614813.1"/>
    <property type="molecule type" value="Genomic_DNA"/>
</dbReference>
<proteinExistence type="predicted"/>
<name>A0ABU9G8J8_9GAMM</name>
<dbReference type="RefSeq" id="WP_341568086.1">
    <property type="nucleotide sequence ID" value="NZ_JBAKAR010000021.1"/>
</dbReference>
<dbReference type="NCBIfam" id="NF038050">
    <property type="entry name" value="NrtS"/>
    <property type="match status" value="1"/>
</dbReference>
<dbReference type="Proteomes" id="UP001379949">
    <property type="component" value="Unassembled WGS sequence"/>
</dbReference>
<dbReference type="InterPro" id="IPR047700">
    <property type="entry name" value="NrtS-like"/>
</dbReference>
<keyword evidence="2" id="KW-1185">Reference proteome</keyword>
<reference evidence="1 2" key="1">
    <citation type="submission" date="2024-02" db="EMBL/GenBank/DDBJ databases">
        <title>Bacteria isolated from the canopy kelp, Nereocystis luetkeana.</title>
        <authorList>
            <person name="Pfister C.A."/>
            <person name="Younker I.T."/>
            <person name="Light S.H."/>
        </authorList>
    </citation>
    <scope>NUCLEOTIDE SEQUENCE [LARGE SCALE GENOMIC DNA]</scope>
    <source>
        <strain evidence="1 2">TI.4.07</strain>
    </source>
</reference>
<gene>
    <name evidence="1" type="primary">nrtS</name>
    <name evidence="1" type="ORF">V6242_16795</name>
</gene>
<accession>A0ABU9G8J8</accession>
<evidence type="ECO:0000313" key="1">
    <source>
        <dbReference type="EMBL" id="MEL0614813.1"/>
    </source>
</evidence>
<protein>
    <submittedName>
        <fullName evidence="1">Nitrate/nitrite transporter NrtS</fullName>
    </submittedName>
</protein>
<organism evidence="1 2">
    <name type="scientific">Marinomonas arenicola</name>
    <dbReference type="NCBI Taxonomy" id="569601"/>
    <lineage>
        <taxon>Bacteria</taxon>
        <taxon>Pseudomonadati</taxon>
        <taxon>Pseudomonadota</taxon>
        <taxon>Gammaproteobacteria</taxon>
        <taxon>Oceanospirillales</taxon>
        <taxon>Oceanospirillaceae</taxon>
        <taxon>Marinomonas</taxon>
    </lineage>
</organism>